<keyword evidence="2" id="KW-1185">Reference proteome</keyword>
<organism evidence="1 2">
    <name type="scientific">Aspergillus violaceofuscus (strain CBS 115571)</name>
    <dbReference type="NCBI Taxonomy" id="1450538"/>
    <lineage>
        <taxon>Eukaryota</taxon>
        <taxon>Fungi</taxon>
        <taxon>Dikarya</taxon>
        <taxon>Ascomycota</taxon>
        <taxon>Pezizomycotina</taxon>
        <taxon>Eurotiomycetes</taxon>
        <taxon>Eurotiomycetidae</taxon>
        <taxon>Eurotiales</taxon>
        <taxon>Aspergillaceae</taxon>
        <taxon>Aspergillus</taxon>
    </lineage>
</organism>
<reference evidence="1 2" key="1">
    <citation type="submission" date="2018-02" db="EMBL/GenBank/DDBJ databases">
        <title>The genomes of Aspergillus section Nigri reveals drivers in fungal speciation.</title>
        <authorList>
            <consortium name="DOE Joint Genome Institute"/>
            <person name="Vesth T.C."/>
            <person name="Nybo J."/>
            <person name="Theobald S."/>
            <person name="Brandl J."/>
            <person name="Frisvad J.C."/>
            <person name="Nielsen K.F."/>
            <person name="Lyhne E.K."/>
            <person name="Kogle M.E."/>
            <person name="Kuo A."/>
            <person name="Riley R."/>
            <person name="Clum A."/>
            <person name="Nolan M."/>
            <person name="Lipzen A."/>
            <person name="Salamov A."/>
            <person name="Henrissat B."/>
            <person name="Wiebenga A."/>
            <person name="De vries R.P."/>
            <person name="Grigoriev I.V."/>
            <person name="Mortensen U.H."/>
            <person name="Andersen M.R."/>
            <person name="Baker S.E."/>
        </authorList>
    </citation>
    <scope>NUCLEOTIDE SEQUENCE [LARGE SCALE GENOMIC DNA]</scope>
    <source>
        <strain evidence="1 2">CBS 115571</strain>
    </source>
</reference>
<sequence length="181" mass="20663">MPQADTTAAVDSTIDISPDAINKMALRVEYLPPSFPRETRTCTFIVLKALYSETAFLELMYILHGQDVDPKRYDRLSKLIDLATVCNQWGCEWDRVPDMGTSIALALRNDPYWVDLDTAMEWAWVAWFFWETDVFEQATAYVIGHSENRISARPLRLPENVCEIAFPGTTEKPSYCVDDIG</sequence>
<evidence type="ECO:0000313" key="2">
    <source>
        <dbReference type="Proteomes" id="UP000249829"/>
    </source>
</evidence>
<dbReference type="EMBL" id="KZ825250">
    <property type="protein sequence ID" value="PYI13305.1"/>
    <property type="molecule type" value="Genomic_DNA"/>
</dbReference>
<name>A0A2V5GQC9_ASPV1</name>
<dbReference type="AlphaFoldDB" id="A0A2V5GQC9"/>
<accession>A0A2V5GQC9</accession>
<evidence type="ECO:0000313" key="1">
    <source>
        <dbReference type="EMBL" id="PYI13305.1"/>
    </source>
</evidence>
<protein>
    <submittedName>
        <fullName evidence="1">Uncharacterized protein</fullName>
    </submittedName>
</protein>
<dbReference type="Proteomes" id="UP000249829">
    <property type="component" value="Unassembled WGS sequence"/>
</dbReference>
<proteinExistence type="predicted"/>
<gene>
    <name evidence="1" type="ORF">BO99DRAFT_417726</name>
</gene>